<comment type="caution">
    <text evidence="8">The sequence shown here is derived from an EMBL/GenBank/DDBJ whole genome shotgun (WGS) entry which is preliminary data.</text>
</comment>
<protein>
    <recommendedName>
        <fullName evidence="3">mannan endo-1,4-beta-mannosidase</fullName>
        <ecNumber evidence="3">3.2.1.78</ecNumber>
    </recommendedName>
</protein>
<dbReference type="GO" id="GO:0016985">
    <property type="term" value="F:mannan endo-1,4-beta-mannosidase activity"/>
    <property type="evidence" value="ECO:0007669"/>
    <property type="project" value="UniProtKB-EC"/>
</dbReference>
<evidence type="ECO:0000259" key="7">
    <source>
        <dbReference type="Pfam" id="PF26410"/>
    </source>
</evidence>
<proteinExistence type="inferred from homology"/>
<keyword evidence="9" id="KW-1185">Reference proteome</keyword>
<feature type="transmembrane region" description="Helical" evidence="6">
    <location>
        <begin position="7"/>
        <end position="24"/>
    </location>
</feature>
<feature type="domain" description="Glycoside hydrolase family 5" evidence="7">
    <location>
        <begin position="38"/>
        <end position="377"/>
    </location>
</feature>
<name>A0AA38CLZ5_TAXCH</name>
<dbReference type="InterPro" id="IPR017853">
    <property type="entry name" value="GH"/>
</dbReference>
<dbReference type="Pfam" id="PF26410">
    <property type="entry name" value="GH5_mannosidase"/>
    <property type="match status" value="1"/>
</dbReference>
<gene>
    <name evidence="8" type="ORF">KI387_031071</name>
</gene>
<dbReference type="Proteomes" id="UP000824469">
    <property type="component" value="Unassembled WGS sequence"/>
</dbReference>
<comment type="catalytic activity">
    <reaction evidence="1">
        <text>Random hydrolysis of (1-&gt;4)-beta-D-mannosidic linkages in mannans, galactomannans and glucomannans.</text>
        <dbReference type="EC" id="3.2.1.78"/>
    </reaction>
</comment>
<dbReference type="PANTHER" id="PTHR31451">
    <property type="match status" value="1"/>
</dbReference>
<dbReference type="GO" id="GO:0000272">
    <property type="term" value="P:polysaccharide catabolic process"/>
    <property type="evidence" value="ECO:0007669"/>
    <property type="project" value="InterPro"/>
</dbReference>
<evidence type="ECO:0000256" key="4">
    <source>
        <dbReference type="ARBA" id="ARBA00022801"/>
    </source>
</evidence>
<keyword evidence="6" id="KW-0472">Membrane</keyword>
<evidence type="ECO:0000313" key="9">
    <source>
        <dbReference type="Proteomes" id="UP000824469"/>
    </source>
</evidence>
<dbReference type="AlphaFoldDB" id="A0AA38CLZ5"/>
<evidence type="ECO:0000256" key="6">
    <source>
        <dbReference type="SAM" id="Phobius"/>
    </source>
</evidence>
<dbReference type="InterPro" id="IPR045053">
    <property type="entry name" value="MAN-like"/>
</dbReference>
<evidence type="ECO:0000256" key="2">
    <source>
        <dbReference type="ARBA" id="ARBA00005641"/>
    </source>
</evidence>
<dbReference type="Gene3D" id="3.20.20.80">
    <property type="entry name" value="Glycosidases"/>
    <property type="match status" value="1"/>
</dbReference>
<keyword evidence="6" id="KW-0812">Transmembrane</keyword>
<dbReference type="SUPFAM" id="SSF51445">
    <property type="entry name" value="(Trans)glycosidases"/>
    <property type="match status" value="1"/>
</dbReference>
<dbReference type="OMA" id="YWLLPSR"/>
<dbReference type="EMBL" id="JAHRHJ020000010">
    <property type="protein sequence ID" value="KAH9299389.1"/>
    <property type="molecule type" value="Genomic_DNA"/>
</dbReference>
<comment type="similarity">
    <text evidence="2">Belongs to the glycosyl hydrolase 5 (cellulase A) family.</text>
</comment>
<keyword evidence="5" id="KW-0326">Glycosidase</keyword>
<keyword evidence="4" id="KW-0378">Hydrolase</keyword>
<dbReference type="EC" id="3.2.1.78" evidence="3"/>
<dbReference type="FunFam" id="3.20.20.80:FF:000012">
    <property type="entry name" value="Mannan endo-1,4-beta-mannosidase 6"/>
    <property type="match status" value="1"/>
</dbReference>
<sequence>MYEGTRLYTVLGVASCIVFVYLNLGHVHISPLWQTQMSFVERNGSQFVLDGKTMYVNGWNSYWLMDQSVEDSARHKTITMLKRGAQMGLNVVRTWAFNDGGYNALQISPGIFDERVFRALDFVIVESRRNRIRLIFSLVNNLNAYGGKSQYVQWAYAAGIDIRSSNDSFFYNPTIRGYYRDYVKTILTRKNSITGVEYRNEPAIFAWELINEPRCISDPSGHTLQVWIEEMAKFVKSLDNKHLLTVGLEGFYGQITPDKFEVNPGYWAVSLGSDFIHNSQLEDIDFASVHAYPDSWIPDVELEDHLKYISKWATSHIDDGEHTLKKPVLFTEFGLSSHHKGFEPNHRDLLFKIMYDKIYESARKGGAGAGAMVWQFLAEGMEEYGDRFALVPWQFPSTYKLIVEQSCRLLTLSEGAFIRERELKSMFNTLNISFESEELSRSAPVVKNFDQIKRKKIVQIKIDTAMAKRDEKESTTESCITSKFADIRDIDLGLDPLSELIERSRVGKTFLMRAVKSSGIIRVATFPYTTQLPEFIMECARSYHPSSRSV</sequence>
<accession>A0AA38CLZ5</accession>
<evidence type="ECO:0000256" key="1">
    <source>
        <dbReference type="ARBA" id="ARBA00001678"/>
    </source>
</evidence>
<evidence type="ECO:0000313" key="8">
    <source>
        <dbReference type="EMBL" id="KAH9299389.1"/>
    </source>
</evidence>
<organism evidence="8 9">
    <name type="scientific">Taxus chinensis</name>
    <name type="common">Chinese yew</name>
    <name type="synonym">Taxus wallichiana var. chinensis</name>
    <dbReference type="NCBI Taxonomy" id="29808"/>
    <lineage>
        <taxon>Eukaryota</taxon>
        <taxon>Viridiplantae</taxon>
        <taxon>Streptophyta</taxon>
        <taxon>Embryophyta</taxon>
        <taxon>Tracheophyta</taxon>
        <taxon>Spermatophyta</taxon>
        <taxon>Pinopsida</taxon>
        <taxon>Pinidae</taxon>
        <taxon>Conifers II</taxon>
        <taxon>Cupressales</taxon>
        <taxon>Taxaceae</taxon>
        <taxon>Taxus</taxon>
    </lineage>
</organism>
<evidence type="ECO:0000256" key="3">
    <source>
        <dbReference type="ARBA" id="ARBA00012706"/>
    </source>
</evidence>
<dbReference type="InterPro" id="IPR001547">
    <property type="entry name" value="Glyco_hydro_5"/>
</dbReference>
<dbReference type="PANTHER" id="PTHR31451:SF45">
    <property type="entry name" value="MANNAN ENDO-1,4-BETA-MANNOSIDASE 2"/>
    <property type="match status" value="1"/>
</dbReference>
<keyword evidence="6" id="KW-1133">Transmembrane helix</keyword>
<reference evidence="8 9" key="1">
    <citation type="journal article" date="2021" name="Nat. Plants">
        <title>The Taxus genome provides insights into paclitaxel biosynthesis.</title>
        <authorList>
            <person name="Xiong X."/>
            <person name="Gou J."/>
            <person name="Liao Q."/>
            <person name="Li Y."/>
            <person name="Zhou Q."/>
            <person name="Bi G."/>
            <person name="Li C."/>
            <person name="Du R."/>
            <person name="Wang X."/>
            <person name="Sun T."/>
            <person name="Guo L."/>
            <person name="Liang H."/>
            <person name="Lu P."/>
            <person name="Wu Y."/>
            <person name="Zhang Z."/>
            <person name="Ro D.K."/>
            <person name="Shang Y."/>
            <person name="Huang S."/>
            <person name="Yan J."/>
        </authorList>
    </citation>
    <scope>NUCLEOTIDE SEQUENCE [LARGE SCALE GENOMIC DNA]</scope>
    <source>
        <strain evidence="8">Ta-2019</strain>
    </source>
</reference>
<evidence type="ECO:0000256" key="5">
    <source>
        <dbReference type="ARBA" id="ARBA00023295"/>
    </source>
</evidence>